<accession>A0A2H3D5C1</accession>
<dbReference type="STRING" id="47427.A0A2H3D5C1"/>
<reference evidence="2" key="1">
    <citation type="journal article" date="2017" name="Nat. Ecol. Evol.">
        <title>Genome expansion and lineage-specific genetic innovations in the forest pathogenic fungi Armillaria.</title>
        <authorList>
            <person name="Sipos G."/>
            <person name="Prasanna A.N."/>
            <person name="Walter M.C."/>
            <person name="O'Connor E."/>
            <person name="Balint B."/>
            <person name="Krizsan K."/>
            <person name="Kiss B."/>
            <person name="Hess J."/>
            <person name="Varga T."/>
            <person name="Slot J."/>
            <person name="Riley R."/>
            <person name="Boka B."/>
            <person name="Rigling D."/>
            <person name="Barry K."/>
            <person name="Lee J."/>
            <person name="Mihaltcheva S."/>
            <person name="LaButti K."/>
            <person name="Lipzen A."/>
            <person name="Waldron R."/>
            <person name="Moloney N.M."/>
            <person name="Sperisen C."/>
            <person name="Kredics L."/>
            <person name="Vagvoelgyi C."/>
            <person name="Patrignani A."/>
            <person name="Fitzpatrick D."/>
            <person name="Nagy I."/>
            <person name="Doyle S."/>
            <person name="Anderson J.B."/>
            <person name="Grigoriev I.V."/>
            <person name="Gueldener U."/>
            <person name="Muensterkoetter M."/>
            <person name="Nagy L.G."/>
        </authorList>
    </citation>
    <scope>NUCLEOTIDE SEQUENCE [LARGE SCALE GENOMIC DNA]</scope>
    <source>
        <strain evidence="2">Ar21-2</strain>
    </source>
</reference>
<keyword evidence="2" id="KW-1185">Reference proteome</keyword>
<dbReference type="AlphaFoldDB" id="A0A2H3D5C1"/>
<organism evidence="1 2">
    <name type="scientific">Armillaria gallica</name>
    <name type="common">Bulbous honey fungus</name>
    <name type="synonym">Armillaria bulbosa</name>
    <dbReference type="NCBI Taxonomy" id="47427"/>
    <lineage>
        <taxon>Eukaryota</taxon>
        <taxon>Fungi</taxon>
        <taxon>Dikarya</taxon>
        <taxon>Basidiomycota</taxon>
        <taxon>Agaricomycotina</taxon>
        <taxon>Agaricomycetes</taxon>
        <taxon>Agaricomycetidae</taxon>
        <taxon>Agaricales</taxon>
        <taxon>Marasmiineae</taxon>
        <taxon>Physalacriaceae</taxon>
        <taxon>Armillaria</taxon>
    </lineage>
</organism>
<dbReference type="Proteomes" id="UP000217790">
    <property type="component" value="Unassembled WGS sequence"/>
</dbReference>
<dbReference type="EMBL" id="KZ293670">
    <property type="protein sequence ID" value="PBK88964.1"/>
    <property type="molecule type" value="Genomic_DNA"/>
</dbReference>
<dbReference type="InParanoid" id="A0A2H3D5C1"/>
<name>A0A2H3D5C1_ARMGA</name>
<sequence length="67" mass="7722">MWADVINHRLIIDQLLANKSRYRSKALKKATVLAMWRGTLKDEKALLEDWIDQSRVLVGMVLGCNQP</sequence>
<protein>
    <submittedName>
        <fullName evidence="1">Uncharacterized protein</fullName>
    </submittedName>
</protein>
<proteinExistence type="predicted"/>
<evidence type="ECO:0000313" key="2">
    <source>
        <dbReference type="Proteomes" id="UP000217790"/>
    </source>
</evidence>
<evidence type="ECO:0000313" key="1">
    <source>
        <dbReference type="EMBL" id="PBK88964.1"/>
    </source>
</evidence>
<dbReference type="OrthoDB" id="3262992at2759"/>
<gene>
    <name evidence="1" type="ORF">ARMGADRAFT_1114996</name>
</gene>